<evidence type="ECO:0000259" key="4">
    <source>
        <dbReference type="Pfam" id="PF13962"/>
    </source>
</evidence>
<dbReference type="GO" id="GO:0016020">
    <property type="term" value="C:membrane"/>
    <property type="evidence" value="ECO:0007669"/>
    <property type="project" value="TreeGrafter"/>
</dbReference>
<evidence type="ECO:0000256" key="3">
    <source>
        <dbReference type="SAM" id="Phobius"/>
    </source>
</evidence>
<dbReference type="SMART" id="SM00248">
    <property type="entry name" value="ANK"/>
    <property type="match status" value="3"/>
</dbReference>
<feature type="region of interest" description="Disordered" evidence="2">
    <location>
        <begin position="336"/>
        <end position="363"/>
    </location>
</feature>
<evidence type="ECO:0000256" key="2">
    <source>
        <dbReference type="SAM" id="MobiDB-lite"/>
    </source>
</evidence>
<dbReference type="SUPFAM" id="SSF48403">
    <property type="entry name" value="Ankyrin repeat"/>
    <property type="match status" value="1"/>
</dbReference>
<reference evidence="5 6" key="1">
    <citation type="journal article" date="2024" name="Plant J.">
        <title>Genome sequences and population genomics reveal climatic adaptation and genomic divergence between two closely related sweetgum species.</title>
        <authorList>
            <person name="Xu W.Q."/>
            <person name="Ren C.Q."/>
            <person name="Zhang X.Y."/>
            <person name="Comes H.P."/>
            <person name="Liu X.H."/>
            <person name="Li Y.G."/>
            <person name="Kettle C.J."/>
            <person name="Jalonen R."/>
            <person name="Gaisberger H."/>
            <person name="Ma Y.Z."/>
            <person name="Qiu Y.X."/>
        </authorList>
    </citation>
    <scope>NUCLEOTIDE SEQUENCE [LARGE SCALE GENOMIC DNA]</scope>
    <source>
        <strain evidence="5">Hangzhou</strain>
    </source>
</reference>
<feature type="repeat" description="ANK" evidence="1">
    <location>
        <begin position="154"/>
        <end position="176"/>
    </location>
</feature>
<dbReference type="InterPro" id="IPR002110">
    <property type="entry name" value="Ankyrin_rpt"/>
</dbReference>
<feature type="domain" description="PGG" evidence="4">
    <location>
        <begin position="569"/>
        <end position="681"/>
    </location>
</feature>
<keyword evidence="3" id="KW-0472">Membrane</keyword>
<accession>A0AAP0SE05</accession>
<dbReference type="Proteomes" id="UP001415857">
    <property type="component" value="Unassembled WGS sequence"/>
</dbReference>
<dbReference type="Pfam" id="PF13962">
    <property type="entry name" value="PGG"/>
    <property type="match status" value="1"/>
</dbReference>
<evidence type="ECO:0000313" key="6">
    <source>
        <dbReference type="Proteomes" id="UP001415857"/>
    </source>
</evidence>
<keyword evidence="6" id="KW-1185">Reference proteome</keyword>
<name>A0AAP0SE05_LIQFO</name>
<dbReference type="AlphaFoldDB" id="A0AAP0SE05"/>
<evidence type="ECO:0000313" key="5">
    <source>
        <dbReference type="EMBL" id="KAK9293105.1"/>
    </source>
</evidence>
<keyword evidence="1" id="KW-0040">ANK repeat</keyword>
<dbReference type="InterPro" id="IPR036770">
    <property type="entry name" value="Ankyrin_rpt-contain_sf"/>
</dbReference>
<gene>
    <name evidence="5" type="ORF">L1049_021091</name>
</gene>
<dbReference type="PANTHER" id="PTHR24177:SF335">
    <property type="entry name" value="PGG DOMAIN-CONTAINING PROTEIN"/>
    <property type="match status" value="1"/>
</dbReference>
<feature type="transmembrane region" description="Helical" evidence="3">
    <location>
        <begin position="576"/>
        <end position="597"/>
    </location>
</feature>
<proteinExistence type="predicted"/>
<feature type="transmembrane region" description="Helical" evidence="3">
    <location>
        <begin position="689"/>
        <end position="714"/>
    </location>
</feature>
<feature type="transmembrane region" description="Helical" evidence="3">
    <location>
        <begin position="657"/>
        <end position="683"/>
    </location>
</feature>
<sequence>MVKIVPDKLTGNNYEYWKVCLESYLMGQGLWGVVSGNEAEPQENDIDNYSKWKAKDAQALHAIQISCVGANEHLKIWEANKAKTAWDYLAKIPSSSLPLDEGSSRDVREEKDTTDYRQYETLHKALEGEGDQWNTIKSFFDDHPNALHERITAKGDTALHVAVIAGDLKVVKKLVDLMPKEDLVLKNKFHSTAIFLAAIGGFKEMVVALVEKNHDLVRLESGDRSLIPVIVASLYAGSEDTVRYLYKETPMELLDPNYENGKNGATLLNALIIQEMYDLALGLVKKFPNLGITEDHFGNNAIKVLAKRPSAFASGSKLVFWKRWIYSCIRLQESSTPNHGPCQKPTDEEHGIERSQQSPGNVENIIDPGPSFCGKLIWKLLNYFVPAVIKRVRDTKLRRVRALELLRRILKDIPNLPNSDLLKIGIDEAIYNAIKHGIVEFVSEIIKGNSQMVWRQMDKKNRTIFSHAIVLRQEKIFNLIYDLGAKKRIATIHRDRFQNNFLHLAGKLSPSFQLDRVSGPALQMQRELQWFKEVEKMVPPMYREDVNENDKTPSALFTDEHKDLVTEGEKWMKNTAASAMVVATLIAAVMFTTTFTLPGGTNNAGIPIFLGNNAFLVFIVSNSLSLFSSCTSLLMFLGILTARYAEKDFLKFLPTKLMLGLSTLFFSIVTMMIAFGSTLFIVLHERLQWVSIPIIILATIPASLYAVLQFPLLFQMFVSTYGRGIFGSKDQQNLHPRCFWS</sequence>
<evidence type="ECO:0000256" key="1">
    <source>
        <dbReference type="PROSITE-ProRule" id="PRU00023"/>
    </source>
</evidence>
<feature type="transmembrane region" description="Helical" evidence="3">
    <location>
        <begin position="626"/>
        <end position="645"/>
    </location>
</feature>
<dbReference type="PANTHER" id="PTHR24177">
    <property type="entry name" value="CASKIN"/>
    <property type="match status" value="1"/>
</dbReference>
<organism evidence="5 6">
    <name type="scientific">Liquidambar formosana</name>
    <name type="common">Formosan gum</name>
    <dbReference type="NCBI Taxonomy" id="63359"/>
    <lineage>
        <taxon>Eukaryota</taxon>
        <taxon>Viridiplantae</taxon>
        <taxon>Streptophyta</taxon>
        <taxon>Embryophyta</taxon>
        <taxon>Tracheophyta</taxon>
        <taxon>Spermatophyta</taxon>
        <taxon>Magnoliopsida</taxon>
        <taxon>eudicotyledons</taxon>
        <taxon>Gunneridae</taxon>
        <taxon>Pentapetalae</taxon>
        <taxon>Saxifragales</taxon>
        <taxon>Altingiaceae</taxon>
        <taxon>Liquidambar</taxon>
    </lineage>
</organism>
<dbReference type="Pfam" id="PF14223">
    <property type="entry name" value="Retrotran_gag_2"/>
    <property type="match status" value="1"/>
</dbReference>
<dbReference type="Gene3D" id="1.25.40.20">
    <property type="entry name" value="Ankyrin repeat-containing domain"/>
    <property type="match status" value="1"/>
</dbReference>
<protein>
    <recommendedName>
        <fullName evidence="4">PGG domain-containing protein</fullName>
    </recommendedName>
</protein>
<keyword evidence="3" id="KW-1133">Transmembrane helix</keyword>
<dbReference type="PROSITE" id="PS50088">
    <property type="entry name" value="ANK_REPEAT"/>
    <property type="match status" value="1"/>
</dbReference>
<dbReference type="EMBL" id="JBBPBK010000001">
    <property type="protein sequence ID" value="KAK9293105.1"/>
    <property type="molecule type" value="Genomic_DNA"/>
</dbReference>
<dbReference type="InterPro" id="IPR026961">
    <property type="entry name" value="PGG_dom"/>
</dbReference>
<keyword evidence="3" id="KW-0812">Transmembrane</keyword>
<dbReference type="PROSITE" id="PS50297">
    <property type="entry name" value="ANK_REP_REGION"/>
    <property type="match status" value="1"/>
</dbReference>
<comment type="caution">
    <text evidence="5">The sequence shown here is derived from an EMBL/GenBank/DDBJ whole genome shotgun (WGS) entry which is preliminary data.</text>
</comment>
<dbReference type="Pfam" id="PF12796">
    <property type="entry name" value="Ank_2"/>
    <property type="match status" value="1"/>
</dbReference>